<dbReference type="AlphaFoldDB" id="A0A4V0YY40"/>
<organism evidence="4 5">
    <name type="scientific">Ktedonosporobacter rubrisoli</name>
    <dbReference type="NCBI Taxonomy" id="2509675"/>
    <lineage>
        <taxon>Bacteria</taxon>
        <taxon>Bacillati</taxon>
        <taxon>Chloroflexota</taxon>
        <taxon>Ktedonobacteria</taxon>
        <taxon>Ktedonobacterales</taxon>
        <taxon>Ktedonosporobacteraceae</taxon>
        <taxon>Ktedonosporobacter</taxon>
    </lineage>
</organism>
<sequence length="296" mass="32227">MSFMQNIPDFLAIGHVTRDLHADGSFSVGGAVTFATCCASRLGLSAGMVTSADPEIALQLPNLLPDVALAVRPSQSTTTYANRYSNGVRERFCLVQSEPLSIVDIPQQWFSAPIVLFGVQAQEIGADIILRYPRQPATLLAAIPQGWLGSPDATGYVQPRLWQEIERVLPALDVLIVSREDLLPFSRDAQEGSAGLLSRWSQLVPCLIATDGSHGATLFQHGSKQHFPAYLTHEIDPTGAGDVFTAAFLTHIHRYRNPEQAIDFANCAASFAVEQPGLQGIPTLAMVKQRWNSYNQ</sequence>
<keyword evidence="5" id="KW-1185">Reference proteome</keyword>
<keyword evidence="2" id="KW-0418">Kinase</keyword>
<evidence type="ECO:0000256" key="1">
    <source>
        <dbReference type="ARBA" id="ARBA00022679"/>
    </source>
</evidence>
<feature type="domain" description="Carbohydrate kinase PfkB" evidence="3">
    <location>
        <begin position="156"/>
        <end position="280"/>
    </location>
</feature>
<dbReference type="InterPro" id="IPR002173">
    <property type="entry name" value="Carboh/pur_kinase_PfkB_CS"/>
</dbReference>
<dbReference type="Pfam" id="PF00294">
    <property type="entry name" value="PfkB"/>
    <property type="match status" value="1"/>
</dbReference>
<dbReference type="InterPro" id="IPR029056">
    <property type="entry name" value="Ribokinase-like"/>
</dbReference>
<name>A0A4V0YY40_KTERU</name>
<accession>A0A4V0YY40</accession>
<evidence type="ECO:0000256" key="2">
    <source>
        <dbReference type="ARBA" id="ARBA00022777"/>
    </source>
</evidence>
<dbReference type="PANTHER" id="PTHR10584">
    <property type="entry name" value="SUGAR KINASE"/>
    <property type="match status" value="1"/>
</dbReference>
<evidence type="ECO:0000259" key="3">
    <source>
        <dbReference type="Pfam" id="PF00294"/>
    </source>
</evidence>
<dbReference type="EMBL" id="CP035758">
    <property type="protein sequence ID" value="QBD74891.1"/>
    <property type="molecule type" value="Genomic_DNA"/>
</dbReference>
<reference evidence="4 5" key="1">
    <citation type="submission" date="2019-01" db="EMBL/GenBank/DDBJ databases">
        <title>Ktedonosporobacter rubrisoli SCAWS-G2.</title>
        <authorList>
            <person name="Huang Y."/>
            <person name="Yan B."/>
        </authorList>
    </citation>
    <scope>NUCLEOTIDE SEQUENCE [LARGE SCALE GENOMIC DNA]</scope>
    <source>
        <strain evidence="4 5">SCAWS-G2</strain>
    </source>
</reference>
<evidence type="ECO:0000313" key="4">
    <source>
        <dbReference type="EMBL" id="QBD74891.1"/>
    </source>
</evidence>
<dbReference type="PANTHER" id="PTHR10584:SF166">
    <property type="entry name" value="RIBOKINASE"/>
    <property type="match status" value="1"/>
</dbReference>
<dbReference type="Proteomes" id="UP000290365">
    <property type="component" value="Chromosome"/>
</dbReference>
<dbReference type="SUPFAM" id="SSF53613">
    <property type="entry name" value="Ribokinase-like"/>
    <property type="match status" value="1"/>
</dbReference>
<dbReference type="InterPro" id="IPR011611">
    <property type="entry name" value="PfkB_dom"/>
</dbReference>
<gene>
    <name evidence="4" type="ORF">EPA93_02330</name>
</gene>
<protein>
    <recommendedName>
        <fullName evidence="3">Carbohydrate kinase PfkB domain-containing protein</fullName>
    </recommendedName>
</protein>
<proteinExistence type="predicted"/>
<dbReference type="PROSITE" id="PS00584">
    <property type="entry name" value="PFKB_KINASES_2"/>
    <property type="match status" value="1"/>
</dbReference>
<dbReference type="GO" id="GO:0016301">
    <property type="term" value="F:kinase activity"/>
    <property type="evidence" value="ECO:0007669"/>
    <property type="project" value="UniProtKB-KW"/>
</dbReference>
<dbReference type="KEGG" id="kbs:EPA93_02330"/>
<dbReference type="OrthoDB" id="9776822at2"/>
<dbReference type="Gene3D" id="3.40.1190.20">
    <property type="match status" value="1"/>
</dbReference>
<dbReference type="GO" id="GO:0005829">
    <property type="term" value="C:cytosol"/>
    <property type="evidence" value="ECO:0007669"/>
    <property type="project" value="TreeGrafter"/>
</dbReference>
<evidence type="ECO:0000313" key="5">
    <source>
        <dbReference type="Proteomes" id="UP000290365"/>
    </source>
</evidence>
<keyword evidence="1" id="KW-0808">Transferase</keyword>